<dbReference type="InterPro" id="IPR050060">
    <property type="entry name" value="Phosphoglucosamine_mutase"/>
</dbReference>
<dbReference type="GO" id="GO:0006048">
    <property type="term" value="P:UDP-N-acetylglucosamine biosynthetic process"/>
    <property type="evidence" value="ECO:0007669"/>
    <property type="project" value="TreeGrafter"/>
</dbReference>
<feature type="domain" description="Alpha-D-phosphohexomutase C-terminal" evidence="8">
    <location>
        <begin position="404"/>
        <end position="455"/>
    </location>
</feature>
<dbReference type="InterPro" id="IPR024086">
    <property type="entry name" value="GlmM_arc-type"/>
</dbReference>
<proteinExistence type="inferred from homology"/>
<dbReference type="InterPro" id="IPR005846">
    <property type="entry name" value="A-D-PHexomutase_a/b/a-III"/>
</dbReference>
<comment type="similarity">
    <text evidence="2 7">Belongs to the phosphohexose mutase family.</text>
</comment>
<sequence length="463" mass="50405">MALIKSISGIRGTIGGKPGDTLSPIDVVKFTAAFGSILVETNPDKSQPVKVVIGRDGRISGDMVSGLVINTLIGLGIEVLNLGYSTTPTVEIATKAEGANGGIILTASHNPKEWNALKLLNSEGEFISAEVGTELLRRADSGEIVFASVEKLGKVTTDDTYLQKHIDLVLQYPLTNREAIAAKNYKVVVDCINSTGALIVPQLLHALGIENVIVLHGDNSGRFVHNPEPLPQHLSALSTEVVKQNADFGIAVDPDVDRLCFVCEDGSMFGEEYTLVAVADYILQNRVGNTVSNMSSTKALKEITIKNGGEYFPSAVGEVNVVKKMKEVNAVIGGEGNGGIIVPDFHYGRDALIGIALFLSHFANFKKGLKSFRRNYPDYFISKNKIELENGLNVQLIFDKIQTKYKNNPINTEDGLKIEFDTDWVHLRTSNTEPIIRIYAESSFETTANNIANRLMQDIREAI</sequence>
<dbReference type="Pfam" id="PF02879">
    <property type="entry name" value="PGM_PMM_II"/>
    <property type="match status" value="1"/>
</dbReference>
<evidence type="ECO:0000256" key="2">
    <source>
        <dbReference type="ARBA" id="ARBA00010231"/>
    </source>
</evidence>
<feature type="domain" description="Alpha-D-phosphohexomutase alpha/beta/alpha" evidence="10">
    <location>
        <begin position="166"/>
        <end position="266"/>
    </location>
</feature>
<evidence type="ECO:0000313" key="12">
    <source>
        <dbReference type="EMBL" id="SHF26427.1"/>
    </source>
</evidence>
<name>A0A1M5A8G4_9BACT</name>
<dbReference type="SUPFAM" id="SSF53738">
    <property type="entry name" value="Phosphoglucomutase, first 3 domains"/>
    <property type="match status" value="3"/>
</dbReference>
<keyword evidence="13" id="KW-1185">Reference proteome</keyword>
<evidence type="ECO:0000256" key="5">
    <source>
        <dbReference type="ARBA" id="ARBA00022842"/>
    </source>
</evidence>
<keyword evidence="5 7" id="KW-0460">Magnesium</keyword>
<keyword evidence="6" id="KW-0413">Isomerase</keyword>
<dbReference type="PANTHER" id="PTHR42946">
    <property type="entry name" value="PHOSPHOHEXOSE MUTASE"/>
    <property type="match status" value="1"/>
</dbReference>
<dbReference type="PRINTS" id="PR00509">
    <property type="entry name" value="PGMPMM"/>
</dbReference>
<feature type="domain" description="Alpha-D-phosphohexomutase alpha/beta/alpha" evidence="9">
    <location>
        <begin position="8"/>
        <end position="140"/>
    </location>
</feature>
<dbReference type="GO" id="GO:0008966">
    <property type="term" value="F:phosphoglucosamine mutase activity"/>
    <property type="evidence" value="ECO:0007669"/>
    <property type="project" value="InterPro"/>
</dbReference>
<dbReference type="Proteomes" id="UP000184368">
    <property type="component" value="Unassembled WGS sequence"/>
</dbReference>
<dbReference type="Pfam" id="PF02878">
    <property type="entry name" value="PGM_PMM_I"/>
    <property type="match status" value="1"/>
</dbReference>
<dbReference type="InterPro" id="IPR005845">
    <property type="entry name" value="A-D-PHexomutase_a/b/a-II"/>
</dbReference>
<gene>
    <name evidence="12" type="ORF">SAMN05444008_106155</name>
</gene>
<evidence type="ECO:0000256" key="6">
    <source>
        <dbReference type="ARBA" id="ARBA00023235"/>
    </source>
</evidence>
<dbReference type="AlphaFoldDB" id="A0A1M5A8G4"/>
<evidence type="ECO:0000259" key="10">
    <source>
        <dbReference type="Pfam" id="PF02879"/>
    </source>
</evidence>
<dbReference type="InterPro" id="IPR005843">
    <property type="entry name" value="A-D-PHexomutase_C"/>
</dbReference>
<dbReference type="Pfam" id="PF02880">
    <property type="entry name" value="PGM_PMM_III"/>
    <property type="match status" value="1"/>
</dbReference>
<evidence type="ECO:0000259" key="9">
    <source>
        <dbReference type="Pfam" id="PF02878"/>
    </source>
</evidence>
<dbReference type="Gene3D" id="3.40.120.10">
    <property type="entry name" value="Alpha-D-Glucose-1,6-Bisphosphate, subunit A, domain 3"/>
    <property type="match status" value="3"/>
</dbReference>
<dbReference type="OrthoDB" id="9806956at2"/>
<evidence type="ECO:0000256" key="7">
    <source>
        <dbReference type="RuleBase" id="RU004326"/>
    </source>
</evidence>
<evidence type="ECO:0000256" key="1">
    <source>
        <dbReference type="ARBA" id="ARBA00001946"/>
    </source>
</evidence>
<evidence type="ECO:0000313" key="13">
    <source>
        <dbReference type="Proteomes" id="UP000184368"/>
    </source>
</evidence>
<dbReference type="GO" id="GO:0005829">
    <property type="term" value="C:cytosol"/>
    <property type="evidence" value="ECO:0007669"/>
    <property type="project" value="TreeGrafter"/>
</dbReference>
<dbReference type="InterPro" id="IPR016066">
    <property type="entry name" value="A-D-PHexomutase_CS"/>
</dbReference>
<dbReference type="InterPro" id="IPR016055">
    <property type="entry name" value="A-D-PHexomutase_a/b/a-I/II/III"/>
</dbReference>
<evidence type="ECO:0000259" key="8">
    <source>
        <dbReference type="Pfam" id="PF00408"/>
    </source>
</evidence>
<reference evidence="12 13" key="1">
    <citation type="submission" date="2016-11" db="EMBL/GenBank/DDBJ databases">
        <authorList>
            <person name="Jaros S."/>
            <person name="Januszkiewicz K."/>
            <person name="Wedrychowicz H."/>
        </authorList>
    </citation>
    <scope>NUCLEOTIDE SEQUENCE [LARGE SCALE GENOMIC DNA]</scope>
    <source>
        <strain evidence="12 13">DSM 26897</strain>
    </source>
</reference>
<dbReference type="STRING" id="1302690.BUE76_09245"/>
<dbReference type="PANTHER" id="PTHR42946:SF1">
    <property type="entry name" value="PHOSPHOGLUCOMUTASE (ALPHA-D-GLUCOSE-1,6-BISPHOSPHATE-DEPENDENT)"/>
    <property type="match status" value="1"/>
</dbReference>
<evidence type="ECO:0000259" key="11">
    <source>
        <dbReference type="Pfam" id="PF02880"/>
    </source>
</evidence>
<dbReference type="Pfam" id="PF00408">
    <property type="entry name" value="PGM_PMM_IV"/>
    <property type="match status" value="1"/>
</dbReference>
<dbReference type="InterPro" id="IPR005841">
    <property type="entry name" value="Alpha-D-phosphohexomutase_SF"/>
</dbReference>
<accession>A0A1M5A8G4</accession>
<dbReference type="Gene3D" id="3.30.310.50">
    <property type="entry name" value="Alpha-D-phosphohexomutase, C-terminal domain"/>
    <property type="match status" value="1"/>
</dbReference>
<evidence type="ECO:0000256" key="4">
    <source>
        <dbReference type="ARBA" id="ARBA00022723"/>
    </source>
</evidence>
<dbReference type="GO" id="GO:0000287">
    <property type="term" value="F:magnesium ion binding"/>
    <property type="evidence" value="ECO:0007669"/>
    <property type="project" value="InterPro"/>
</dbReference>
<dbReference type="GO" id="GO:0005975">
    <property type="term" value="P:carbohydrate metabolic process"/>
    <property type="evidence" value="ECO:0007669"/>
    <property type="project" value="InterPro"/>
</dbReference>
<dbReference type="InterPro" id="IPR036900">
    <property type="entry name" value="A-D-PHexomutase_C_sf"/>
</dbReference>
<dbReference type="InterPro" id="IPR005844">
    <property type="entry name" value="A-D-PHexomutase_a/b/a-I"/>
</dbReference>
<dbReference type="EMBL" id="FQUO01000006">
    <property type="protein sequence ID" value="SHF26427.1"/>
    <property type="molecule type" value="Genomic_DNA"/>
</dbReference>
<protein>
    <submittedName>
        <fullName evidence="12">Phosphomannomutase</fullName>
    </submittedName>
</protein>
<dbReference type="GO" id="GO:0009252">
    <property type="term" value="P:peptidoglycan biosynthetic process"/>
    <property type="evidence" value="ECO:0007669"/>
    <property type="project" value="TreeGrafter"/>
</dbReference>
<dbReference type="PROSITE" id="PS00710">
    <property type="entry name" value="PGM_PMM"/>
    <property type="match status" value="1"/>
</dbReference>
<evidence type="ECO:0000256" key="3">
    <source>
        <dbReference type="ARBA" id="ARBA00022553"/>
    </source>
</evidence>
<organism evidence="12 13">
    <name type="scientific">Cnuella takakiae</name>
    <dbReference type="NCBI Taxonomy" id="1302690"/>
    <lineage>
        <taxon>Bacteria</taxon>
        <taxon>Pseudomonadati</taxon>
        <taxon>Bacteroidota</taxon>
        <taxon>Chitinophagia</taxon>
        <taxon>Chitinophagales</taxon>
        <taxon>Chitinophagaceae</taxon>
        <taxon>Cnuella</taxon>
    </lineage>
</organism>
<dbReference type="GO" id="GO:0004615">
    <property type="term" value="F:phosphomannomutase activity"/>
    <property type="evidence" value="ECO:0007669"/>
    <property type="project" value="TreeGrafter"/>
</dbReference>
<dbReference type="RefSeq" id="WP_073042381.1">
    <property type="nucleotide sequence ID" value="NZ_FQUO01000006.1"/>
</dbReference>
<keyword evidence="3" id="KW-0597">Phosphoprotein</keyword>
<dbReference type="SUPFAM" id="SSF55957">
    <property type="entry name" value="Phosphoglucomutase, C-terminal domain"/>
    <property type="match status" value="1"/>
</dbReference>
<comment type="cofactor">
    <cofactor evidence="1">
        <name>Mg(2+)</name>
        <dbReference type="ChEBI" id="CHEBI:18420"/>
    </cofactor>
</comment>
<keyword evidence="4 7" id="KW-0479">Metal-binding</keyword>
<dbReference type="NCBIfam" id="TIGR03990">
    <property type="entry name" value="Arch_GlmM"/>
    <property type="match status" value="1"/>
</dbReference>
<feature type="domain" description="Alpha-D-phosphohexomutase alpha/beta/alpha" evidence="11">
    <location>
        <begin position="273"/>
        <end position="373"/>
    </location>
</feature>